<evidence type="ECO:0000256" key="2">
    <source>
        <dbReference type="ARBA" id="ARBA00004613"/>
    </source>
</evidence>
<evidence type="ECO:0000259" key="17">
    <source>
        <dbReference type="PROSITE" id="PS51910"/>
    </source>
</evidence>
<accession>A0A1W2TGZ7</accession>
<dbReference type="SUPFAM" id="SSF51445">
    <property type="entry name" value="(Trans)glycosidases"/>
    <property type="match status" value="1"/>
</dbReference>
<dbReference type="GO" id="GO:0008061">
    <property type="term" value="F:chitin binding"/>
    <property type="evidence" value="ECO:0007669"/>
    <property type="project" value="UniProtKB-KW"/>
</dbReference>
<feature type="chain" id="PRO_5013117180" description="chitinase" evidence="15">
    <location>
        <begin position="20"/>
        <end position="437"/>
    </location>
</feature>
<comment type="similarity">
    <text evidence="12">Belongs to the glycosyl hydrolase 18 family. Chitinase class III subfamily.</text>
</comment>
<evidence type="ECO:0000313" key="18">
    <source>
        <dbReference type="EMBL" id="GAP87384.2"/>
    </source>
</evidence>
<keyword evidence="6 15" id="KW-0732">Signal</keyword>
<dbReference type="Pfam" id="PF00704">
    <property type="entry name" value="Glyco_hydro_18"/>
    <property type="match status" value="1"/>
</dbReference>
<evidence type="ECO:0000256" key="7">
    <source>
        <dbReference type="ARBA" id="ARBA00022801"/>
    </source>
</evidence>
<feature type="compositionally biased region" description="Gly residues" evidence="14">
    <location>
        <begin position="341"/>
        <end position="355"/>
    </location>
</feature>
<dbReference type="PROSITE" id="PS00562">
    <property type="entry name" value="CBM1_1"/>
    <property type="match status" value="1"/>
</dbReference>
<proteinExistence type="inferred from homology"/>
<dbReference type="PROSITE" id="PS01095">
    <property type="entry name" value="GH18_1"/>
    <property type="match status" value="1"/>
</dbReference>
<keyword evidence="8" id="KW-0146">Chitin degradation</keyword>
<gene>
    <name evidence="18" type="ORF">SAMD00023353_2700250</name>
</gene>
<feature type="domain" description="CBM1" evidence="16">
    <location>
        <begin position="401"/>
        <end position="437"/>
    </location>
</feature>
<keyword evidence="10 13" id="KW-0326">Glycosidase</keyword>
<dbReference type="SUPFAM" id="SSF57180">
    <property type="entry name" value="Cellulose-binding domain"/>
    <property type="match status" value="1"/>
</dbReference>
<evidence type="ECO:0000256" key="13">
    <source>
        <dbReference type="RuleBase" id="RU000489"/>
    </source>
</evidence>
<protein>
    <recommendedName>
        <fullName evidence="3">chitinase</fullName>
        <ecNumber evidence="3">3.2.1.14</ecNumber>
    </recommendedName>
</protein>
<evidence type="ECO:0000256" key="3">
    <source>
        <dbReference type="ARBA" id="ARBA00012729"/>
    </source>
</evidence>
<dbReference type="InterPro" id="IPR017853">
    <property type="entry name" value="GH"/>
</dbReference>
<name>A0A1W2TGZ7_ROSNE</name>
<reference evidence="18" key="1">
    <citation type="submission" date="2016-03" db="EMBL/GenBank/DDBJ databases">
        <title>Draft genome sequence of Rosellinia necatrix.</title>
        <authorList>
            <person name="Kanematsu S."/>
        </authorList>
    </citation>
    <scope>NUCLEOTIDE SEQUENCE [LARGE SCALE GENOMIC DNA]</scope>
    <source>
        <strain evidence="18">W97</strain>
    </source>
</reference>
<dbReference type="GO" id="GO:0005576">
    <property type="term" value="C:extracellular region"/>
    <property type="evidence" value="ECO:0007669"/>
    <property type="project" value="UniProtKB-SubCell"/>
</dbReference>
<keyword evidence="19" id="KW-1185">Reference proteome</keyword>
<dbReference type="InterPro" id="IPR000254">
    <property type="entry name" value="CBD"/>
</dbReference>
<dbReference type="InterPro" id="IPR001579">
    <property type="entry name" value="Glyco_hydro_18_chit_AS"/>
</dbReference>
<dbReference type="PANTHER" id="PTHR45708:SF49">
    <property type="entry name" value="ENDOCHITINASE"/>
    <property type="match status" value="1"/>
</dbReference>
<dbReference type="CDD" id="cd02877">
    <property type="entry name" value="GH18_hevamine_XipI_class_III"/>
    <property type="match status" value="1"/>
</dbReference>
<dbReference type="InterPro" id="IPR050542">
    <property type="entry name" value="Glycosyl_Hydrlase18_Chitinase"/>
</dbReference>
<keyword evidence="5" id="KW-0147">Chitin-binding</keyword>
<feature type="region of interest" description="Disordered" evidence="14">
    <location>
        <begin position="339"/>
        <end position="420"/>
    </location>
</feature>
<dbReference type="PROSITE" id="PS51164">
    <property type="entry name" value="CBM1_2"/>
    <property type="match status" value="1"/>
</dbReference>
<evidence type="ECO:0000256" key="1">
    <source>
        <dbReference type="ARBA" id="ARBA00000822"/>
    </source>
</evidence>
<dbReference type="Proteomes" id="UP000054516">
    <property type="component" value="Unassembled WGS sequence"/>
</dbReference>
<evidence type="ECO:0000256" key="11">
    <source>
        <dbReference type="ARBA" id="ARBA00023326"/>
    </source>
</evidence>
<comment type="subcellular location">
    <subcellularLocation>
        <location evidence="2">Secreted</location>
    </subcellularLocation>
</comment>
<evidence type="ECO:0000256" key="5">
    <source>
        <dbReference type="ARBA" id="ARBA00022669"/>
    </source>
</evidence>
<dbReference type="GO" id="GO:0000272">
    <property type="term" value="P:polysaccharide catabolic process"/>
    <property type="evidence" value="ECO:0007669"/>
    <property type="project" value="UniProtKB-KW"/>
</dbReference>
<dbReference type="InterPro" id="IPR035971">
    <property type="entry name" value="CBD_sf"/>
</dbReference>
<evidence type="ECO:0000256" key="6">
    <source>
        <dbReference type="ARBA" id="ARBA00022729"/>
    </source>
</evidence>
<dbReference type="OMA" id="WTSFIAT"/>
<dbReference type="Pfam" id="PF00734">
    <property type="entry name" value="CBM_1"/>
    <property type="match status" value="1"/>
</dbReference>
<evidence type="ECO:0000256" key="14">
    <source>
        <dbReference type="SAM" id="MobiDB-lite"/>
    </source>
</evidence>
<dbReference type="PROSITE" id="PS51910">
    <property type="entry name" value="GH18_2"/>
    <property type="match status" value="1"/>
</dbReference>
<feature type="compositionally biased region" description="Low complexity" evidence="14">
    <location>
        <begin position="356"/>
        <end position="402"/>
    </location>
</feature>
<dbReference type="SMART" id="SM00236">
    <property type="entry name" value="fCBD"/>
    <property type="match status" value="1"/>
</dbReference>
<dbReference type="InterPro" id="IPR001223">
    <property type="entry name" value="Glyco_hydro18_cat"/>
</dbReference>
<comment type="catalytic activity">
    <reaction evidence="1">
        <text>Random endo-hydrolysis of N-acetyl-beta-D-glucosaminide (1-&gt;4)-beta-linkages in chitin and chitodextrins.</text>
        <dbReference type="EC" id="3.2.1.14"/>
    </reaction>
</comment>
<evidence type="ECO:0000313" key="19">
    <source>
        <dbReference type="Proteomes" id="UP000054516"/>
    </source>
</evidence>
<dbReference type="OrthoDB" id="6020543at2759"/>
<dbReference type="GO" id="GO:0008843">
    <property type="term" value="F:endochitinase activity"/>
    <property type="evidence" value="ECO:0007669"/>
    <property type="project" value="UniProtKB-EC"/>
</dbReference>
<feature type="domain" description="GH18" evidence="17">
    <location>
        <begin position="32"/>
        <end position="339"/>
    </location>
</feature>
<keyword evidence="4" id="KW-0964">Secreted</keyword>
<dbReference type="InterPro" id="IPR045321">
    <property type="entry name" value="Cts1-like"/>
</dbReference>
<dbReference type="STRING" id="77044.A0A1W2TGZ7"/>
<keyword evidence="9" id="KW-0119">Carbohydrate metabolism</keyword>
<sequence length="437" mass="44641">MHFGKVSTGLGLMAGAATALPTSLKARQSSGPQNVVYWGQNGGGTIENNDLSAYCTDEAGIDILVLSFLYQFGGGNTTPAGTIGQSCSISSSGEGQNCDELASAIKTCQGNGVTIILSIGGASGAYSLASADEATAIGKSLWDSYGNSGSTTAPRPFGDTFVNGFDFDLELNNGNEFYAEMISTLRESFKSDSSNTYYITGAPQCPIPEPNMGVLIDNAQFDYIWPQFYNNNNYTYPCALPINGNAAFNYDEWLSYTAGTPSADAKIFVGVPAAPLAANGSPTGETYYATPDQLAEIIAGVKDESRFGGIMMWSAGFSDSNVNDDCNFAQQARAILDNGSPCGGGGGGGGSGGGSSSSEPPTSTTATPPPAGSSTPAPTGSSTPIPTGTSTSSAPASTATGTVPEWGQCGGTGYTGPTECQSPFSCVAVGDYWSQCQ</sequence>
<dbReference type="GO" id="GO:0006032">
    <property type="term" value="P:chitin catabolic process"/>
    <property type="evidence" value="ECO:0007669"/>
    <property type="project" value="UniProtKB-KW"/>
</dbReference>
<dbReference type="PANTHER" id="PTHR45708">
    <property type="entry name" value="ENDOCHITINASE"/>
    <property type="match status" value="1"/>
</dbReference>
<evidence type="ECO:0000259" key="16">
    <source>
        <dbReference type="PROSITE" id="PS51164"/>
    </source>
</evidence>
<dbReference type="AlphaFoldDB" id="A0A1W2TGZ7"/>
<feature type="signal peptide" evidence="15">
    <location>
        <begin position="1"/>
        <end position="19"/>
    </location>
</feature>
<dbReference type="Gene3D" id="3.20.20.80">
    <property type="entry name" value="Glycosidases"/>
    <property type="match status" value="1"/>
</dbReference>
<evidence type="ECO:0000256" key="12">
    <source>
        <dbReference type="ARBA" id="ARBA00025727"/>
    </source>
</evidence>
<keyword evidence="7 13" id="KW-0378">Hydrolase</keyword>
<evidence type="ECO:0000256" key="15">
    <source>
        <dbReference type="SAM" id="SignalP"/>
    </source>
</evidence>
<dbReference type="EMBL" id="DF977472">
    <property type="protein sequence ID" value="GAP87384.2"/>
    <property type="molecule type" value="Genomic_DNA"/>
</dbReference>
<evidence type="ECO:0000256" key="4">
    <source>
        <dbReference type="ARBA" id="ARBA00022525"/>
    </source>
</evidence>
<keyword evidence="11" id="KW-0624">Polysaccharide degradation</keyword>
<evidence type="ECO:0000256" key="9">
    <source>
        <dbReference type="ARBA" id="ARBA00023277"/>
    </source>
</evidence>
<dbReference type="EC" id="3.2.1.14" evidence="3"/>
<organism evidence="18">
    <name type="scientific">Rosellinia necatrix</name>
    <name type="common">White root-rot fungus</name>
    <dbReference type="NCBI Taxonomy" id="77044"/>
    <lineage>
        <taxon>Eukaryota</taxon>
        <taxon>Fungi</taxon>
        <taxon>Dikarya</taxon>
        <taxon>Ascomycota</taxon>
        <taxon>Pezizomycotina</taxon>
        <taxon>Sordariomycetes</taxon>
        <taxon>Xylariomycetidae</taxon>
        <taxon>Xylariales</taxon>
        <taxon>Xylariaceae</taxon>
        <taxon>Rosellinia</taxon>
    </lineage>
</organism>
<evidence type="ECO:0000256" key="8">
    <source>
        <dbReference type="ARBA" id="ARBA00023024"/>
    </source>
</evidence>
<dbReference type="GO" id="GO:0030248">
    <property type="term" value="F:cellulose binding"/>
    <property type="evidence" value="ECO:0007669"/>
    <property type="project" value="InterPro"/>
</dbReference>
<evidence type="ECO:0000256" key="10">
    <source>
        <dbReference type="ARBA" id="ARBA00023295"/>
    </source>
</evidence>